<dbReference type="InterPro" id="IPR011989">
    <property type="entry name" value="ARM-like"/>
</dbReference>
<comment type="caution">
    <text evidence="4">The sequence shown here is derived from an EMBL/GenBank/DDBJ whole genome shotgun (WGS) entry which is preliminary data.</text>
</comment>
<reference evidence="4 5" key="1">
    <citation type="journal article" date="2015" name="Plant Cell">
        <title>Oil accumulation by the oleaginous diatom Fistulifera solaris as revealed by the genome and transcriptome.</title>
        <authorList>
            <person name="Tanaka T."/>
            <person name="Maeda Y."/>
            <person name="Veluchamy A."/>
            <person name="Tanaka M."/>
            <person name="Abida H."/>
            <person name="Marechal E."/>
            <person name="Bowler C."/>
            <person name="Muto M."/>
            <person name="Sunaga Y."/>
            <person name="Tanaka M."/>
            <person name="Yoshino T."/>
            <person name="Taniguchi T."/>
            <person name="Fukuda Y."/>
            <person name="Nemoto M."/>
            <person name="Matsumoto M."/>
            <person name="Wong P.S."/>
            <person name="Aburatani S."/>
            <person name="Fujibuchi W."/>
        </authorList>
    </citation>
    <scope>NUCLEOTIDE SEQUENCE [LARGE SCALE GENOMIC DNA]</scope>
    <source>
        <strain evidence="4 5">JPCC DA0580</strain>
    </source>
</reference>
<name>A0A1Z5JJ89_FISSO</name>
<dbReference type="InParanoid" id="A0A1Z5JJ89"/>
<dbReference type="EMBL" id="BDSP01000074">
    <property type="protein sequence ID" value="GAX14059.1"/>
    <property type="molecule type" value="Genomic_DNA"/>
</dbReference>
<dbReference type="InterPro" id="IPR016024">
    <property type="entry name" value="ARM-type_fold"/>
</dbReference>
<dbReference type="PANTHER" id="PTHR23316">
    <property type="entry name" value="IMPORTIN ALPHA"/>
    <property type="match status" value="1"/>
</dbReference>
<evidence type="ECO:0000313" key="4">
    <source>
        <dbReference type="EMBL" id="GAX14059.1"/>
    </source>
</evidence>
<evidence type="ECO:0000256" key="1">
    <source>
        <dbReference type="ARBA" id="ARBA00010394"/>
    </source>
</evidence>
<evidence type="ECO:0000313" key="5">
    <source>
        <dbReference type="Proteomes" id="UP000198406"/>
    </source>
</evidence>
<dbReference type="SMART" id="SM00185">
    <property type="entry name" value="ARM"/>
    <property type="match status" value="2"/>
</dbReference>
<keyword evidence="3" id="KW-0653">Protein transport</keyword>
<dbReference type="Gene3D" id="1.25.10.10">
    <property type="entry name" value="Leucine-rich Repeat Variant"/>
    <property type="match status" value="1"/>
</dbReference>
<dbReference type="OrthoDB" id="35810at2759"/>
<dbReference type="GO" id="GO:0015031">
    <property type="term" value="P:protein transport"/>
    <property type="evidence" value="ECO:0007669"/>
    <property type="project" value="UniProtKB-KW"/>
</dbReference>
<dbReference type="Pfam" id="PF00514">
    <property type="entry name" value="Arm"/>
    <property type="match status" value="2"/>
</dbReference>
<evidence type="ECO:0000256" key="2">
    <source>
        <dbReference type="ARBA" id="ARBA00022448"/>
    </source>
</evidence>
<keyword evidence="2" id="KW-0813">Transport</keyword>
<keyword evidence="5" id="KW-1185">Reference proteome</keyword>
<dbReference type="Proteomes" id="UP000198406">
    <property type="component" value="Unassembled WGS sequence"/>
</dbReference>
<evidence type="ECO:0000256" key="3">
    <source>
        <dbReference type="ARBA" id="ARBA00022927"/>
    </source>
</evidence>
<accession>A0A1Z5JJ89</accession>
<protein>
    <submittedName>
        <fullName evidence="4">Uncharacterized protein</fullName>
    </submittedName>
</protein>
<proteinExistence type="inferred from homology"/>
<organism evidence="4 5">
    <name type="scientific">Fistulifera solaris</name>
    <name type="common">Oleaginous diatom</name>
    <dbReference type="NCBI Taxonomy" id="1519565"/>
    <lineage>
        <taxon>Eukaryota</taxon>
        <taxon>Sar</taxon>
        <taxon>Stramenopiles</taxon>
        <taxon>Ochrophyta</taxon>
        <taxon>Bacillariophyta</taxon>
        <taxon>Bacillariophyceae</taxon>
        <taxon>Bacillariophycidae</taxon>
        <taxon>Naviculales</taxon>
        <taxon>Naviculaceae</taxon>
        <taxon>Fistulifera</taxon>
    </lineage>
</organism>
<dbReference type="InterPro" id="IPR000225">
    <property type="entry name" value="Armadillo"/>
</dbReference>
<dbReference type="SUPFAM" id="SSF48371">
    <property type="entry name" value="ARM repeat"/>
    <property type="match status" value="1"/>
</dbReference>
<dbReference type="AlphaFoldDB" id="A0A1Z5JJ89"/>
<gene>
    <name evidence="4" type="ORF">FisN_5Lu021</name>
</gene>
<sequence>MIYKRTGTVQQIQAVIDSHIIFPLIQLLSSAEFGERKQAAYAISNAIGGGNQQQILFIVNEGCMRPLCDLLTVADDQVVMMTLDSLEKVLMVGDEEPRRLLIAAQGLSKMKRLQMTSCNDIISKKAHEIMLMYFESEVEEVSEDELIAEMERERNFTGNVDVEDTVIEPFQDVEEASLDGYNEPAIPHRAGRKPRERTEATIEYVRNPNYLDREIRLGCPHCHRAMFIPFKFYCDPEDEGFYDPDRDPRLFQEHGMYSQCLDVELPSKRSYYFLYYANALQPGSNQNQAKLITEIQRQVNPVKCILIDQRNKLRHDIHHRADNSLWEISEIDITRPPQVKTTFT</sequence>
<comment type="similarity">
    <text evidence="1">Belongs to the importin alpha family.</text>
</comment>